<name>A0A160N3R1_9GAMM</name>
<keyword evidence="2" id="KW-1185">Reference proteome</keyword>
<evidence type="ECO:0000313" key="1">
    <source>
        <dbReference type="EMBL" id="AND70643.1"/>
    </source>
</evidence>
<sequence length="79" mass="9243">MFKEPIVRHYEWVSSNGIFATKPRKQRQDAARAELDIIKTESLKPYSVADELAKWAKLKNDGHISDEDFNEVRRKLLGR</sequence>
<gene>
    <name evidence="1" type="ORF">ATSB10_31890</name>
</gene>
<reference evidence="1 2" key="1">
    <citation type="submission" date="2016-02" db="EMBL/GenBank/DDBJ databases">
        <title>Complete genome sequencing and analysis of ATSB10, Dyella thiooxydans isolated from rhizosphere soil of sunflower (Helianthus annuus L.).</title>
        <authorList>
            <person name="Lee Y."/>
            <person name="Hwangbo K."/>
            <person name="Chung H."/>
            <person name="Yoo J."/>
            <person name="Kim K.Y."/>
            <person name="Sa T.M."/>
            <person name="Um Y."/>
            <person name="Madhaiyan M."/>
        </authorList>
    </citation>
    <scope>NUCLEOTIDE SEQUENCE [LARGE SCALE GENOMIC DNA]</scope>
    <source>
        <strain evidence="1 2">ATSB10</strain>
    </source>
</reference>
<accession>A0A160N3R1</accession>
<dbReference type="AlphaFoldDB" id="A0A160N3R1"/>
<dbReference type="KEGG" id="dtx:ATSB10_31890"/>
<organism evidence="1 2">
    <name type="scientific">Dyella thiooxydans</name>
    <dbReference type="NCBI Taxonomy" id="445710"/>
    <lineage>
        <taxon>Bacteria</taxon>
        <taxon>Pseudomonadati</taxon>
        <taxon>Pseudomonadota</taxon>
        <taxon>Gammaproteobacteria</taxon>
        <taxon>Lysobacterales</taxon>
        <taxon>Rhodanobacteraceae</taxon>
        <taxon>Dyella</taxon>
    </lineage>
</organism>
<dbReference type="PATRIC" id="fig|445710.3.peg.3190"/>
<proteinExistence type="predicted"/>
<protein>
    <recommendedName>
        <fullName evidence="3">SHOCT domain-containing protein</fullName>
    </recommendedName>
</protein>
<evidence type="ECO:0008006" key="3">
    <source>
        <dbReference type="Google" id="ProtNLM"/>
    </source>
</evidence>
<evidence type="ECO:0000313" key="2">
    <source>
        <dbReference type="Proteomes" id="UP000077255"/>
    </source>
</evidence>
<dbReference type="EMBL" id="CP014841">
    <property type="protein sequence ID" value="AND70643.1"/>
    <property type="molecule type" value="Genomic_DNA"/>
</dbReference>
<dbReference type="Proteomes" id="UP000077255">
    <property type="component" value="Chromosome"/>
</dbReference>